<keyword evidence="1" id="KW-0732">Signal</keyword>
<evidence type="ECO:0000313" key="2">
    <source>
        <dbReference type="EMBL" id="EPY16694.1"/>
    </source>
</evidence>
<feature type="chain" id="PRO_5004570280" evidence="1">
    <location>
        <begin position="17"/>
        <end position="79"/>
    </location>
</feature>
<organism evidence="2 3">
    <name type="scientific">Strigomonas culicis</name>
    <dbReference type="NCBI Taxonomy" id="28005"/>
    <lineage>
        <taxon>Eukaryota</taxon>
        <taxon>Discoba</taxon>
        <taxon>Euglenozoa</taxon>
        <taxon>Kinetoplastea</taxon>
        <taxon>Metakinetoplastina</taxon>
        <taxon>Trypanosomatida</taxon>
        <taxon>Trypanosomatidae</taxon>
        <taxon>Strigomonadinae</taxon>
        <taxon>Strigomonas</taxon>
    </lineage>
</organism>
<name>S9TIJ3_9TRYP</name>
<gene>
    <name evidence="2" type="ORF">STCU_11054</name>
</gene>
<sequence>MTYLTLLALLAGGLYLLKDRLGFLNAVKPKPASTRRQVETGTDKLAYDPDYVSEDHLRFREEELARRASASGSPKRKNK</sequence>
<evidence type="ECO:0000256" key="1">
    <source>
        <dbReference type="SAM" id="SignalP"/>
    </source>
</evidence>
<keyword evidence="3" id="KW-1185">Reference proteome</keyword>
<reference evidence="2 3" key="1">
    <citation type="journal article" date="2013" name="PLoS ONE">
        <title>Predicting the Proteins of Angomonas deanei, Strigomonas culicis and Their Respective Endosymbionts Reveals New Aspects of the Trypanosomatidae Family.</title>
        <authorList>
            <person name="Motta M.C."/>
            <person name="Martins A.C."/>
            <person name="de Souza S.S."/>
            <person name="Catta-Preta C.M."/>
            <person name="Silva R."/>
            <person name="Klein C.C."/>
            <person name="de Almeida L.G."/>
            <person name="de Lima Cunha O."/>
            <person name="Ciapina L.P."/>
            <person name="Brocchi M."/>
            <person name="Colabardini A.C."/>
            <person name="de Araujo Lima B."/>
            <person name="Machado C.R."/>
            <person name="de Almeida Soares C.M."/>
            <person name="Probst C.M."/>
            <person name="de Menezes C.B."/>
            <person name="Thompson C.E."/>
            <person name="Bartholomeu D.C."/>
            <person name="Gradia D.F."/>
            <person name="Pavoni D.P."/>
            <person name="Grisard E.C."/>
            <person name="Fantinatti-Garboggini F."/>
            <person name="Marchini F.K."/>
            <person name="Rodrigues-Luiz G.F."/>
            <person name="Wagner G."/>
            <person name="Goldman G.H."/>
            <person name="Fietto J.L."/>
            <person name="Elias M.C."/>
            <person name="Goldman M.H."/>
            <person name="Sagot M.F."/>
            <person name="Pereira M."/>
            <person name="Stoco P.H."/>
            <person name="de Mendonca-Neto R.P."/>
            <person name="Teixeira S.M."/>
            <person name="Maciel T.E."/>
            <person name="de Oliveira Mendes T.A."/>
            <person name="Urmenyi T.P."/>
            <person name="de Souza W."/>
            <person name="Schenkman S."/>
            <person name="de Vasconcelos A.T."/>
        </authorList>
    </citation>
    <scope>NUCLEOTIDE SEQUENCE [LARGE SCALE GENOMIC DNA]</scope>
</reference>
<comment type="caution">
    <text evidence="2">The sequence shown here is derived from an EMBL/GenBank/DDBJ whole genome shotgun (WGS) entry which is preliminary data.</text>
</comment>
<evidence type="ECO:0000313" key="3">
    <source>
        <dbReference type="Proteomes" id="UP000015354"/>
    </source>
</evidence>
<feature type="signal peptide" evidence="1">
    <location>
        <begin position="1"/>
        <end position="16"/>
    </location>
</feature>
<protein>
    <submittedName>
        <fullName evidence="2">Uncharacterized protein</fullName>
    </submittedName>
</protein>
<accession>S9TIJ3</accession>
<dbReference type="Proteomes" id="UP000015354">
    <property type="component" value="Unassembled WGS sequence"/>
</dbReference>
<dbReference type="EMBL" id="ATMH01010947">
    <property type="protein sequence ID" value="EPY16694.1"/>
    <property type="molecule type" value="Genomic_DNA"/>
</dbReference>
<proteinExistence type="predicted"/>
<dbReference type="AlphaFoldDB" id="S9TIJ3"/>